<sequence>MSFFFTPATPQTRDLRVVVTPDAAAYFAGETITARIAFGGVQDEPGTVPIRRGRIGAPVWRDHGRRARSLAIGADPQEWVKALGTHTRTKSTGAKVTAPSSGGTILWAYTRLVAQFHPTNTYIPPDPLLPLRSMLLHQPLGSGSLDGDETGTRWQLSFGTGTVGHSTQPSLTGSLFGLAKDLVSGGSGGSLEEERKRVWNMKGLPVFETKKDLLGVDIRVDDGKEFVYSIQLPTRLPPTFRGKALRFTYHLVVKFALSGGRVEEVSVPIRVWAHVPMSGPAPVYDILSPIMATAHGPASDESRQAVEVLTRHSPKVSFDIYKDGSPIATLTCVKSTFRLGDTVLGVVSLRERVQRFCAVLETREIIPETLLPPATRPPRLHKTHAEHITHTIDSARVGFSLDIPSDATPSFQLAAGQGLRGGLEWRLCLWFLVGGGGLERQDEAWTRTSEGGEVVSCDVPITVLAGHSGVIKPSVFREHVMDRADMEGGGVREPDDSIALVGGYRWHFLFASGLIIM</sequence>
<evidence type="ECO:0000313" key="2">
    <source>
        <dbReference type="Proteomes" id="UP001182556"/>
    </source>
</evidence>
<evidence type="ECO:0000313" key="1">
    <source>
        <dbReference type="EMBL" id="KAK1924807.1"/>
    </source>
</evidence>
<protein>
    <submittedName>
        <fullName evidence="1">Rgp1-domain-containing protein</fullName>
    </submittedName>
</protein>
<comment type="caution">
    <text evidence="1">The sequence shown here is derived from an EMBL/GenBank/DDBJ whole genome shotgun (WGS) entry which is preliminary data.</text>
</comment>
<dbReference type="InterPro" id="IPR014848">
    <property type="entry name" value="Rgp1"/>
</dbReference>
<dbReference type="EMBL" id="JAODAN010000004">
    <property type="protein sequence ID" value="KAK1924807.1"/>
    <property type="molecule type" value="Genomic_DNA"/>
</dbReference>
<gene>
    <name evidence="1" type="ORF">DB88DRAFT_545703</name>
</gene>
<organism evidence="1 2">
    <name type="scientific">Papiliotrema laurentii</name>
    <name type="common">Cryptococcus laurentii</name>
    <dbReference type="NCBI Taxonomy" id="5418"/>
    <lineage>
        <taxon>Eukaryota</taxon>
        <taxon>Fungi</taxon>
        <taxon>Dikarya</taxon>
        <taxon>Basidiomycota</taxon>
        <taxon>Agaricomycotina</taxon>
        <taxon>Tremellomycetes</taxon>
        <taxon>Tremellales</taxon>
        <taxon>Rhynchogastremaceae</taxon>
        <taxon>Papiliotrema</taxon>
    </lineage>
</organism>
<reference evidence="1" key="1">
    <citation type="submission" date="2023-02" db="EMBL/GenBank/DDBJ databases">
        <title>Identification and recombinant expression of a fungal hydrolase from Papiliotrema laurentii that hydrolyzes apple cutin and clears colloidal polyester polyurethane.</title>
        <authorList>
            <consortium name="DOE Joint Genome Institute"/>
            <person name="Roman V.A."/>
            <person name="Bojanowski C."/>
            <person name="Crable B.R."/>
            <person name="Wagner D.N."/>
            <person name="Hung C.S."/>
            <person name="Nadeau L.J."/>
            <person name="Schratz L."/>
            <person name="Haridas S."/>
            <person name="Pangilinan J."/>
            <person name="Lipzen A."/>
            <person name="Na H."/>
            <person name="Yan M."/>
            <person name="Ng V."/>
            <person name="Grigoriev I.V."/>
            <person name="Spatafora J.W."/>
            <person name="Barlow D."/>
            <person name="Biffinger J."/>
            <person name="Kelley-Loughnane N."/>
            <person name="Varaljay V.A."/>
            <person name="Crookes-Goodson W.J."/>
        </authorList>
    </citation>
    <scope>NUCLEOTIDE SEQUENCE</scope>
    <source>
        <strain evidence="1">5307AH</strain>
    </source>
</reference>
<accession>A0AAD9FRP0</accession>
<proteinExistence type="predicted"/>
<dbReference type="AlphaFoldDB" id="A0AAD9FRP0"/>
<keyword evidence="2" id="KW-1185">Reference proteome</keyword>
<name>A0AAD9FRP0_PAPLA</name>
<dbReference type="Pfam" id="PF08737">
    <property type="entry name" value="Rgp1"/>
    <property type="match status" value="2"/>
</dbReference>
<dbReference type="Proteomes" id="UP001182556">
    <property type="component" value="Unassembled WGS sequence"/>
</dbReference>
<dbReference type="PANTHER" id="PTHR12507">
    <property type="entry name" value="REDUCED GROWTH PHENOTYPE 1 RGP1, YEAST -RELATED"/>
    <property type="match status" value="1"/>
</dbReference>